<evidence type="ECO:0000313" key="1">
    <source>
        <dbReference type="EMBL" id="SDP09546.1"/>
    </source>
</evidence>
<proteinExistence type="predicted"/>
<dbReference type="Proteomes" id="UP000198741">
    <property type="component" value="Chromosome I"/>
</dbReference>
<evidence type="ECO:0000313" key="2">
    <source>
        <dbReference type="Proteomes" id="UP000198741"/>
    </source>
</evidence>
<dbReference type="AlphaFoldDB" id="A0A1H0PYG3"/>
<reference evidence="1 2" key="1">
    <citation type="submission" date="2016-10" db="EMBL/GenBank/DDBJ databases">
        <authorList>
            <person name="de Groot N.N."/>
        </authorList>
    </citation>
    <scope>NUCLEOTIDE SEQUENCE [LARGE SCALE GENOMIC DNA]</scope>
    <source>
        <strain evidence="2">P4-7,KCTC 19426,CECT 7604</strain>
    </source>
</reference>
<keyword evidence="2" id="KW-1185">Reference proteome</keyword>
<accession>A0A1H0PYG3</accession>
<dbReference type="RefSeq" id="WP_157695430.1">
    <property type="nucleotide sequence ID" value="NZ_LT629710.1"/>
</dbReference>
<sequence length="63" mass="6735">MSLTPQADARAAELGTAAGELRLAGQPWEPPGWRTGDELPAARWAALWWRAFVAAAGDTLPHP</sequence>
<protein>
    <submittedName>
        <fullName evidence="1">Uncharacterized protein</fullName>
    </submittedName>
</protein>
<organism evidence="1 2">
    <name type="scientific">Nakamurella panacisegetis</name>
    <dbReference type="NCBI Taxonomy" id="1090615"/>
    <lineage>
        <taxon>Bacteria</taxon>
        <taxon>Bacillati</taxon>
        <taxon>Actinomycetota</taxon>
        <taxon>Actinomycetes</taxon>
        <taxon>Nakamurellales</taxon>
        <taxon>Nakamurellaceae</taxon>
        <taxon>Nakamurella</taxon>
    </lineage>
</organism>
<dbReference type="STRING" id="1090615.SAMN04515671_2925"/>
<gene>
    <name evidence="1" type="ORF">SAMN04515671_2925</name>
</gene>
<dbReference type="EMBL" id="LT629710">
    <property type="protein sequence ID" value="SDP09546.1"/>
    <property type="molecule type" value="Genomic_DNA"/>
</dbReference>
<name>A0A1H0PYG3_9ACTN</name>